<feature type="active site" description="Charge relay system" evidence="5">
    <location>
        <position position="398"/>
    </location>
</feature>
<dbReference type="Pfam" id="PF00082">
    <property type="entry name" value="Peptidase_S8"/>
    <property type="match status" value="1"/>
</dbReference>
<dbReference type="SUPFAM" id="SSF52743">
    <property type="entry name" value="Subtilisin-like"/>
    <property type="match status" value="1"/>
</dbReference>
<dbReference type="PRINTS" id="PR00723">
    <property type="entry name" value="SUBTILISIN"/>
</dbReference>
<dbReference type="InterPro" id="IPR015500">
    <property type="entry name" value="Peptidase_S8_subtilisin-rel"/>
</dbReference>
<dbReference type="InterPro" id="IPR022398">
    <property type="entry name" value="Peptidase_S8_His-AS"/>
</dbReference>
<dbReference type="PANTHER" id="PTHR43806:SF11">
    <property type="entry name" value="CEREVISIN-RELATED"/>
    <property type="match status" value="1"/>
</dbReference>
<proteinExistence type="inferred from homology"/>
<dbReference type="PROSITE" id="PS51892">
    <property type="entry name" value="SUBTILASE"/>
    <property type="match status" value="1"/>
</dbReference>
<dbReference type="InterPro" id="IPR036852">
    <property type="entry name" value="Peptidase_S8/S53_dom_sf"/>
</dbReference>
<feature type="active site" description="Charge relay system" evidence="5">
    <location>
        <position position="198"/>
    </location>
</feature>
<dbReference type="InterPro" id="IPR023827">
    <property type="entry name" value="Peptidase_S8_Asp-AS"/>
</dbReference>
<evidence type="ECO:0000313" key="8">
    <source>
        <dbReference type="Proteomes" id="UP000029453"/>
    </source>
</evidence>
<dbReference type="GO" id="GO:0004252">
    <property type="term" value="F:serine-type endopeptidase activity"/>
    <property type="evidence" value="ECO:0007669"/>
    <property type="project" value="UniProtKB-UniRule"/>
</dbReference>
<gene>
    <name evidence="7" type="ORF">PPOP_3909</name>
</gene>
<reference evidence="7 8" key="1">
    <citation type="submission" date="2012-10" db="EMBL/GenBank/DDBJ databases">
        <title>Draft Genome Sequence of Paenibacillus popilliae ATCC 14706T.</title>
        <authorList>
            <person name="Iiyama K."/>
            <person name="Mori K."/>
            <person name="Mon H."/>
            <person name="Chieda Y."/>
            <person name="Lee J.M."/>
            <person name="Kusakabe T."/>
            <person name="Tashiro K."/>
            <person name="Asano S."/>
            <person name="Yasunaga-Aoki C."/>
            <person name="Shimizu S."/>
        </authorList>
    </citation>
    <scope>NUCLEOTIDE SEQUENCE [LARGE SCALE GENOMIC DNA]</scope>
    <source>
        <strain evidence="7 8">ATCC 14706</strain>
    </source>
</reference>
<dbReference type="InterPro" id="IPR050131">
    <property type="entry name" value="Peptidase_S8_subtilisin-like"/>
</dbReference>
<dbReference type="PROSITE" id="PS00137">
    <property type="entry name" value="SUBTILASE_HIS"/>
    <property type="match status" value="1"/>
</dbReference>
<evidence type="ECO:0000256" key="1">
    <source>
        <dbReference type="ARBA" id="ARBA00011073"/>
    </source>
</evidence>
<keyword evidence="8" id="KW-1185">Reference proteome</keyword>
<keyword evidence="2 5" id="KW-0645">Protease</keyword>
<dbReference type="GO" id="GO:0006508">
    <property type="term" value="P:proteolysis"/>
    <property type="evidence" value="ECO:0007669"/>
    <property type="project" value="UniProtKB-KW"/>
</dbReference>
<protein>
    <submittedName>
        <fullName evidence="7">Subtilisin-like serine proteases</fullName>
    </submittedName>
</protein>
<evidence type="ECO:0000256" key="2">
    <source>
        <dbReference type="ARBA" id="ARBA00022670"/>
    </source>
</evidence>
<dbReference type="PANTHER" id="PTHR43806">
    <property type="entry name" value="PEPTIDASE S8"/>
    <property type="match status" value="1"/>
</dbReference>
<name>M9M8W7_PAEPP</name>
<dbReference type="Gene3D" id="3.40.50.200">
    <property type="entry name" value="Peptidase S8/S53 domain"/>
    <property type="match status" value="1"/>
</dbReference>
<feature type="domain" description="Peptidase S8/S53" evidence="6">
    <location>
        <begin position="156"/>
        <end position="437"/>
    </location>
</feature>
<dbReference type="EMBL" id="BALG01000526">
    <property type="protein sequence ID" value="GAC44503.1"/>
    <property type="molecule type" value="Genomic_DNA"/>
</dbReference>
<sequence length="468" mass="51186">MVLLFTCTNHNDLSANGTETTQRVAAAYAQMIVLKAKHHVQPMIIELTEKFPTLKLDRINEIGVIQIEHHEKEVIDNASKYIHARYGKYIVQEAEVVNPLELDTALTAHYSTDASAPSKQSSLYFQHDPKAHFYGQWGVHDVTEGKKSYAIAKGNHDVTIAILDSGIDLNHPDLVDNIIAPGRSFVPGEATTMDVNGHGTKVAGIIAANGNISGVAPQVGIVPYKVFSREGGRAFWMIKAMVTATDDGHQILNISSGIYQTYTDKVGGTVVEAFRRAIDYANRKGSIIVNSAGNEGRNINQLIPTGEDGTKVIRLPSIIPKVVTVGASTLERMPAPYSNYGKKIDFYAPGGSYGPMAHQDEFDFRFPLLTTFPTYLEQSAIAQTIGLPKGYDLDIGASLATSAVSATYALVMQKLNEYKLKKTPAEITDIVKDTAVPLHANDSTARWARMVNAYQALQYVENEMNKSE</sequence>
<organism evidence="7 8">
    <name type="scientific">Paenibacillus popilliae ATCC 14706</name>
    <dbReference type="NCBI Taxonomy" id="1212764"/>
    <lineage>
        <taxon>Bacteria</taxon>
        <taxon>Bacillati</taxon>
        <taxon>Bacillota</taxon>
        <taxon>Bacilli</taxon>
        <taxon>Bacillales</taxon>
        <taxon>Paenibacillaceae</taxon>
        <taxon>Paenibacillus</taxon>
    </lineage>
</organism>
<comment type="caution">
    <text evidence="7">The sequence shown here is derived from an EMBL/GenBank/DDBJ whole genome shotgun (WGS) entry which is preliminary data.</text>
</comment>
<feature type="active site" description="Charge relay system" evidence="5">
    <location>
        <position position="164"/>
    </location>
</feature>
<keyword evidence="4 5" id="KW-0720">Serine protease</keyword>
<dbReference type="InterPro" id="IPR000209">
    <property type="entry name" value="Peptidase_S8/S53_dom"/>
</dbReference>
<dbReference type="AlphaFoldDB" id="M9M8W7"/>
<dbReference type="Proteomes" id="UP000029453">
    <property type="component" value="Unassembled WGS sequence"/>
</dbReference>
<evidence type="ECO:0000259" key="6">
    <source>
        <dbReference type="Pfam" id="PF00082"/>
    </source>
</evidence>
<evidence type="ECO:0000256" key="4">
    <source>
        <dbReference type="ARBA" id="ARBA00022825"/>
    </source>
</evidence>
<accession>M9M8W7</accession>
<keyword evidence="3 5" id="KW-0378">Hydrolase</keyword>
<comment type="similarity">
    <text evidence="1 5">Belongs to the peptidase S8 family.</text>
</comment>
<dbReference type="PROSITE" id="PS00136">
    <property type="entry name" value="SUBTILASE_ASP"/>
    <property type="match status" value="1"/>
</dbReference>
<evidence type="ECO:0000313" key="7">
    <source>
        <dbReference type="EMBL" id="GAC44503.1"/>
    </source>
</evidence>
<evidence type="ECO:0000256" key="3">
    <source>
        <dbReference type="ARBA" id="ARBA00022801"/>
    </source>
</evidence>
<evidence type="ECO:0000256" key="5">
    <source>
        <dbReference type="PROSITE-ProRule" id="PRU01240"/>
    </source>
</evidence>